<sequence length="75" mass="8424">MANYKAGQFEFNAIGDLVSHPTEFSLTELKAAIEELTQQGSYIAASRLNNMLVEIQMQEEQAQLLVPNSYSYIPQ</sequence>
<dbReference type="RefSeq" id="WP_050916425.1">
    <property type="nucleotide sequence ID" value="NZ_JAANNJ010000044.1"/>
</dbReference>
<reference evidence="1 2" key="1">
    <citation type="submission" date="2019-06" db="EMBL/GenBank/DDBJ databases">
        <title>Vibrio cholerae phylogeny based on whole-genome sequencing reveals genetic diversity and population strucutre.</title>
        <authorList>
            <person name="Zhiqiu Y."/>
            <person name="Bin L."/>
            <person name="Lingyan J."/>
        </authorList>
    </citation>
    <scope>NUCLEOTIDE SEQUENCE [LARGE SCALE GENOMIC DNA]</scope>
    <source>
        <strain evidence="1 2">N2814</strain>
    </source>
</reference>
<dbReference type="Proteomes" id="UP000323819">
    <property type="component" value="Unassembled WGS sequence"/>
</dbReference>
<dbReference type="EMBL" id="VSIJ01000005">
    <property type="protein sequence ID" value="TXX67286.1"/>
    <property type="molecule type" value="Genomic_DNA"/>
</dbReference>
<protein>
    <submittedName>
        <fullName evidence="1">Uncharacterized protein</fullName>
    </submittedName>
</protein>
<evidence type="ECO:0000313" key="2">
    <source>
        <dbReference type="Proteomes" id="UP000323819"/>
    </source>
</evidence>
<organism evidence="1 2">
    <name type="scientific">Vibrio cholerae</name>
    <dbReference type="NCBI Taxonomy" id="666"/>
    <lineage>
        <taxon>Bacteria</taxon>
        <taxon>Pseudomonadati</taxon>
        <taxon>Pseudomonadota</taxon>
        <taxon>Gammaproteobacteria</taxon>
        <taxon>Vibrionales</taxon>
        <taxon>Vibrionaceae</taxon>
        <taxon>Vibrio</taxon>
    </lineage>
</organism>
<comment type="caution">
    <text evidence="1">The sequence shown here is derived from an EMBL/GenBank/DDBJ whole genome shotgun (WGS) entry which is preliminary data.</text>
</comment>
<name>A0ABD7STM7_VIBCL</name>
<dbReference type="AlphaFoldDB" id="A0ABD7STM7"/>
<evidence type="ECO:0000313" key="1">
    <source>
        <dbReference type="EMBL" id="TXX67286.1"/>
    </source>
</evidence>
<gene>
    <name evidence="1" type="ORF">FXF03_01555</name>
</gene>
<accession>A0ABD7STM7</accession>
<proteinExistence type="predicted"/>